<evidence type="ECO:0000313" key="2">
    <source>
        <dbReference type="Proteomes" id="UP000053989"/>
    </source>
</evidence>
<dbReference type="HOGENOM" id="CLU_2591170_0_0_1"/>
<gene>
    <name evidence="1" type="ORF">SCLCIDRAFT_254719</name>
</gene>
<sequence length="80" mass="9206">MFVARGSSYSMINCEFGDSNVHIVSFRCRPRLEAHIDVLVYTFGNENFPFLPCSAIKFFQPFIFLVKVFTGSWVNKRSST</sequence>
<dbReference type="EMBL" id="KN822015">
    <property type="protein sequence ID" value="KIM66794.1"/>
    <property type="molecule type" value="Genomic_DNA"/>
</dbReference>
<name>A0A0C3EER5_9AGAM</name>
<organism evidence="1 2">
    <name type="scientific">Scleroderma citrinum Foug A</name>
    <dbReference type="NCBI Taxonomy" id="1036808"/>
    <lineage>
        <taxon>Eukaryota</taxon>
        <taxon>Fungi</taxon>
        <taxon>Dikarya</taxon>
        <taxon>Basidiomycota</taxon>
        <taxon>Agaricomycotina</taxon>
        <taxon>Agaricomycetes</taxon>
        <taxon>Agaricomycetidae</taxon>
        <taxon>Boletales</taxon>
        <taxon>Sclerodermatineae</taxon>
        <taxon>Sclerodermataceae</taxon>
        <taxon>Scleroderma</taxon>
    </lineage>
</organism>
<dbReference type="AlphaFoldDB" id="A0A0C3EER5"/>
<keyword evidence="2" id="KW-1185">Reference proteome</keyword>
<dbReference type="InParanoid" id="A0A0C3EER5"/>
<reference evidence="2" key="2">
    <citation type="submission" date="2015-01" db="EMBL/GenBank/DDBJ databases">
        <title>Evolutionary Origins and Diversification of the Mycorrhizal Mutualists.</title>
        <authorList>
            <consortium name="DOE Joint Genome Institute"/>
            <consortium name="Mycorrhizal Genomics Consortium"/>
            <person name="Kohler A."/>
            <person name="Kuo A."/>
            <person name="Nagy L.G."/>
            <person name="Floudas D."/>
            <person name="Copeland A."/>
            <person name="Barry K.W."/>
            <person name="Cichocki N."/>
            <person name="Veneault-Fourrey C."/>
            <person name="LaButti K."/>
            <person name="Lindquist E.A."/>
            <person name="Lipzen A."/>
            <person name="Lundell T."/>
            <person name="Morin E."/>
            <person name="Murat C."/>
            <person name="Riley R."/>
            <person name="Ohm R."/>
            <person name="Sun H."/>
            <person name="Tunlid A."/>
            <person name="Henrissat B."/>
            <person name="Grigoriev I.V."/>
            <person name="Hibbett D.S."/>
            <person name="Martin F."/>
        </authorList>
    </citation>
    <scope>NUCLEOTIDE SEQUENCE [LARGE SCALE GENOMIC DNA]</scope>
    <source>
        <strain evidence="2">Foug A</strain>
    </source>
</reference>
<reference evidence="1 2" key="1">
    <citation type="submission" date="2014-04" db="EMBL/GenBank/DDBJ databases">
        <authorList>
            <consortium name="DOE Joint Genome Institute"/>
            <person name="Kuo A."/>
            <person name="Kohler A."/>
            <person name="Nagy L.G."/>
            <person name="Floudas D."/>
            <person name="Copeland A."/>
            <person name="Barry K.W."/>
            <person name="Cichocki N."/>
            <person name="Veneault-Fourrey C."/>
            <person name="LaButti K."/>
            <person name="Lindquist E.A."/>
            <person name="Lipzen A."/>
            <person name="Lundell T."/>
            <person name="Morin E."/>
            <person name="Murat C."/>
            <person name="Sun H."/>
            <person name="Tunlid A."/>
            <person name="Henrissat B."/>
            <person name="Grigoriev I.V."/>
            <person name="Hibbett D.S."/>
            <person name="Martin F."/>
            <person name="Nordberg H.P."/>
            <person name="Cantor M.N."/>
            <person name="Hua S.X."/>
        </authorList>
    </citation>
    <scope>NUCLEOTIDE SEQUENCE [LARGE SCALE GENOMIC DNA]</scope>
    <source>
        <strain evidence="1 2">Foug A</strain>
    </source>
</reference>
<proteinExistence type="predicted"/>
<dbReference type="Proteomes" id="UP000053989">
    <property type="component" value="Unassembled WGS sequence"/>
</dbReference>
<accession>A0A0C3EER5</accession>
<protein>
    <submittedName>
        <fullName evidence="1">Uncharacterized protein</fullName>
    </submittedName>
</protein>
<evidence type="ECO:0000313" key="1">
    <source>
        <dbReference type="EMBL" id="KIM66794.1"/>
    </source>
</evidence>